<keyword evidence="7" id="KW-1185">Reference proteome</keyword>
<comment type="caution">
    <text evidence="6">The sequence shown here is derived from an EMBL/GenBank/DDBJ whole genome shotgun (WGS) entry which is preliminary data.</text>
</comment>
<reference evidence="6" key="1">
    <citation type="submission" date="2017-05" db="EMBL/GenBank/DDBJ databases">
        <authorList>
            <person name="Varghese N."/>
            <person name="Submissions S."/>
        </authorList>
    </citation>
    <scope>NUCLEOTIDE SEQUENCE</scope>
    <source>
        <strain evidence="6">DSM 45262</strain>
    </source>
</reference>
<gene>
    <name evidence="6" type="ORF">SAMN06265361_101564</name>
</gene>
<organism evidence="6 7">
    <name type="scientific">Laceyella tengchongensis</name>
    <dbReference type="NCBI Taxonomy" id="574699"/>
    <lineage>
        <taxon>Bacteria</taxon>
        <taxon>Bacillati</taxon>
        <taxon>Bacillota</taxon>
        <taxon>Bacilli</taxon>
        <taxon>Bacillales</taxon>
        <taxon>Thermoactinomycetaceae</taxon>
        <taxon>Laceyella</taxon>
    </lineage>
</organism>
<name>A0AA45WJS6_9BACL</name>
<accession>A0AA45WJS6</accession>
<proteinExistence type="predicted"/>
<dbReference type="GO" id="GO:0016020">
    <property type="term" value="C:membrane"/>
    <property type="evidence" value="ECO:0007669"/>
    <property type="project" value="UniProtKB-SubCell"/>
</dbReference>
<evidence type="ECO:0000256" key="3">
    <source>
        <dbReference type="ARBA" id="ARBA00022989"/>
    </source>
</evidence>
<evidence type="ECO:0000256" key="2">
    <source>
        <dbReference type="ARBA" id="ARBA00022692"/>
    </source>
</evidence>
<dbReference type="GO" id="GO:0009403">
    <property type="term" value="P:toxin biosynthetic process"/>
    <property type="evidence" value="ECO:0007669"/>
    <property type="project" value="InterPro"/>
</dbReference>
<feature type="transmembrane region" description="Helical" evidence="5">
    <location>
        <begin position="75"/>
        <end position="97"/>
    </location>
</feature>
<comment type="subcellular location">
    <subcellularLocation>
        <location evidence="1">Membrane</location>
        <topology evidence="1">Multi-pass membrane protein</topology>
    </subcellularLocation>
</comment>
<dbReference type="InterPro" id="IPR003825">
    <property type="entry name" value="Colicin-V_CvpA"/>
</dbReference>
<keyword evidence="3 5" id="KW-1133">Transmembrane helix</keyword>
<feature type="transmembrane region" description="Helical" evidence="5">
    <location>
        <begin position="118"/>
        <end position="142"/>
    </location>
</feature>
<keyword evidence="4 5" id="KW-0472">Membrane</keyword>
<evidence type="ECO:0000256" key="4">
    <source>
        <dbReference type="ARBA" id="ARBA00023136"/>
    </source>
</evidence>
<dbReference type="Pfam" id="PF02674">
    <property type="entry name" value="Colicin_V"/>
    <property type="match status" value="1"/>
</dbReference>
<evidence type="ECO:0000313" key="7">
    <source>
        <dbReference type="Proteomes" id="UP001157946"/>
    </source>
</evidence>
<protein>
    <submittedName>
        <fullName evidence="6">Uncharacterized membrane protein, required for colicin V production</fullName>
    </submittedName>
</protein>
<dbReference type="PANTHER" id="PTHR37306:SF1">
    <property type="entry name" value="COLICIN V PRODUCTION PROTEIN"/>
    <property type="match status" value="1"/>
</dbReference>
<dbReference type="RefSeq" id="WP_102991896.1">
    <property type="nucleotide sequence ID" value="NZ_FXTU01000001.1"/>
</dbReference>
<keyword evidence="2 5" id="KW-0812">Transmembrane</keyword>
<evidence type="ECO:0000256" key="1">
    <source>
        <dbReference type="ARBA" id="ARBA00004141"/>
    </source>
</evidence>
<sequence>MGWFDLIVLLFLIGAVLQGYRRGLVLQAASLVCYAVSIWLAYLFADDLAPVLAEKWPLPKTGQTALLTFLKVDKLLYSVLAFFVLMIGIRLVLSLVVTLINQVTKLPVVSTLNRSGGVLFAVAKLTVITVVIVHMLTVLPWATGQTAMKESVVAQACIQMTPTLAEELTSWLKR</sequence>
<evidence type="ECO:0000256" key="5">
    <source>
        <dbReference type="SAM" id="Phobius"/>
    </source>
</evidence>
<dbReference type="AlphaFoldDB" id="A0AA45WJS6"/>
<evidence type="ECO:0000313" key="6">
    <source>
        <dbReference type="EMBL" id="SMP04683.1"/>
    </source>
</evidence>
<dbReference type="Proteomes" id="UP001157946">
    <property type="component" value="Unassembled WGS sequence"/>
</dbReference>
<dbReference type="PANTHER" id="PTHR37306">
    <property type="entry name" value="COLICIN V PRODUCTION PROTEIN"/>
    <property type="match status" value="1"/>
</dbReference>
<dbReference type="EMBL" id="FXTU01000001">
    <property type="protein sequence ID" value="SMP04683.1"/>
    <property type="molecule type" value="Genomic_DNA"/>
</dbReference>